<dbReference type="SUPFAM" id="SSF52833">
    <property type="entry name" value="Thioredoxin-like"/>
    <property type="match status" value="1"/>
</dbReference>
<evidence type="ECO:0000256" key="5">
    <source>
        <dbReference type="ARBA" id="ARBA00023284"/>
    </source>
</evidence>
<protein>
    <recommendedName>
        <fullName evidence="6">Thioredoxin</fullName>
    </recommendedName>
</protein>
<dbReference type="PIRSF" id="PIRSF000077">
    <property type="entry name" value="Thioredoxin"/>
    <property type="match status" value="1"/>
</dbReference>
<sequence length="107" mass="11481">MAVETLDTEAAFTPHVLHKKGLVIVDFWAPWCEGGGAIVQEIEGAAAACTPPAAVLRVNVDQFPGLAAAYDITAVPTLLFFKDGHPLKRIIGYTTQGELEKFLSTLE</sequence>
<accession>A0ABR6VFN3</accession>
<dbReference type="CDD" id="cd02947">
    <property type="entry name" value="TRX_family"/>
    <property type="match status" value="1"/>
</dbReference>
<dbReference type="Gene3D" id="3.40.30.10">
    <property type="entry name" value="Glutaredoxin"/>
    <property type="match status" value="1"/>
</dbReference>
<feature type="domain" description="Thioredoxin" evidence="7">
    <location>
        <begin position="1"/>
        <end position="107"/>
    </location>
</feature>
<dbReference type="InterPro" id="IPR036249">
    <property type="entry name" value="Thioredoxin-like_sf"/>
</dbReference>
<evidence type="ECO:0000259" key="7">
    <source>
        <dbReference type="PROSITE" id="PS51352"/>
    </source>
</evidence>
<keyword evidence="5" id="KW-0676">Redox-active center</keyword>
<proteinExistence type="inferred from homology"/>
<dbReference type="PANTHER" id="PTHR45663:SF11">
    <property type="entry name" value="GEO12009P1"/>
    <property type="match status" value="1"/>
</dbReference>
<dbReference type="InterPro" id="IPR005746">
    <property type="entry name" value="Thioredoxin"/>
</dbReference>
<dbReference type="Pfam" id="PF00085">
    <property type="entry name" value="Thioredoxin"/>
    <property type="match status" value="1"/>
</dbReference>
<organism evidence="8 9">
    <name type="scientific">Megasphaera hominis</name>
    <dbReference type="NCBI Taxonomy" id="159836"/>
    <lineage>
        <taxon>Bacteria</taxon>
        <taxon>Bacillati</taxon>
        <taxon>Bacillota</taxon>
        <taxon>Negativicutes</taxon>
        <taxon>Veillonellales</taxon>
        <taxon>Veillonellaceae</taxon>
        <taxon>Megasphaera</taxon>
    </lineage>
</organism>
<evidence type="ECO:0000256" key="1">
    <source>
        <dbReference type="ARBA" id="ARBA00008987"/>
    </source>
</evidence>
<keyword evidence="2" id="KW-0813">Transport</keyword>
<gene>
    <name evidence="8" type="ORF">H8J70_02370</name>
</gene>
<evidence type="ECO:0000313" key="8">
    <source>
        <dbReference type="EMBL" id="MBC3536103.1"/>
    </source>
</evidence>
<name>A0ABR6VFN3_9FIRM</name>
<evidence type="ECO:0000256" key="4">
    <source>
        <dbReference type="ARBA" id="ARBA00023157"/>
    </source>
</evidence>
<keyword evidence="3" id="KW-0249">Electron transport</keyword>
<dbReference type="RefSeq" id="WP_186502254.1">
    <property type="nucleotide sequence ID" value="NZ_JACOGK010000005.1"/>
</dbReference>
<dbReference type="Proteomes" id="UP000606870">
    <property type="component" value="Unassembled WGS sequence"/>
</dbReference>
<keyword evidence="4" id="KW-1015">Disulfide bond</keyword>
<evidence type="ECO:0000256" key="2">
    <source>
        <dbReference type="ARBA" id="ARBA00022448"/>
    </source>
</evidence>
<evidence type="ECO:0000313" key="9">
    <source>
        <dbReference type="Proteomes" id="UP000606870"/>
    </source>
</evidence>
<dbReference type="PANTHER" id="PTHR45663">
    <property type="entry name" value="GEO12009P1"/>
    <property type="match status" value="1"/>
</dbReference>
<keyword evidence="9" id="KW-1185">Reference proteome</keyword>
<evidence type="ECO:0000256" key="6">
    <source>
        <dbReference type="PIRNR" id="PIRNR000077"/>
    </source>
</evidence>
<comment type="similarity">
    <text evidence="1 6">Belongs to the thioredoxin family.</text>
</comment>
<dbReference type="InterPro" id="IPR013766">
    <property type="entry name" value="Thioredoxin_domain"/>
</dbReference>
<dbReference type="EMBL" id="JACOGK010000005">
    <property type="protein sequence ID" value="MBC3536103.1"/>
    <property type="molecule type" value="Genomic_DNA"/>
</dbReference>
<dbReference type="PROSITE" id="PS51352">
    <property type="entry name" value="THIOREDOXIN_2"/>
    <property type="match status" value="1"/>
</dbReference>
<reference evidence="8 9" key="1">
    <citation type="submission" date="2020-08" db="EMBL/GenBank/DDBJ databases">
        <authorList>
            <person name="Liu C."/>
            <person name="Sun Q."/>
        </authorList>
    </citation>
    <scope>NUCLEOTIDE SEQUENCE [LARGE SCALE GENOMIC DNA]</scope>
    <source>
        <strain evidence="8 9">NSJ-59</strain>
    </source>
</reference>
<evidence type="ECO:0000256" key="3">
    <source>
        <dbReference type="ARBA" id="ARBA00022982"/>
    </source>
</evidence>
<comment type="caution">
    <text evidence="8">The sequence shown here is derived from an EMBL/GenBank/DDBJ whole genome shotgun (WGS) entry which is preliminary data.</text>
</comment>